<evidence type="ECO:0000256" key="4">
    <source>
        <dbReference type="ARBA" id="ARBA00022723"/>
    </source>
</evidence>
<dbReference type="InterPro" id="IPR006656">
    <property type="entry name" value="Mopterin_OxRdtase"/>
</dbReference>
<dbReference type="GO" id="GO:0043546">
    <property type="term" value="F:molybdopterin cofactor binding"/>
    <property type="evidence" value="ECO:0007669"/>
    <property type="project" value="InterPro"/>
</dbReference>
<evidence type="ECO:0000259" key="7">
    <source>
        <dbReference type="Pfam" id="PF01568"/>
    </source>
</evidence>
<reference evidence="10 12" key="2">
    <citation type="submission" date="2018-08" db="EMBL/GenBank/DDBJ databases">
        <title>Recombination of ecologically and evolutionarily significant loci maintains genetic cohesion in the Pseudomonas syringae species complex.</title>
        <authorList>
            <person name="Dillon M."/>
            <person name="Thakur S."/>
            <person name="Almeida R.N.D."/>
            <person name="Weir B.S."/>
            <person name="Guttman D.S."/>
        </authorList>
    </citation>
    <scope>NUCLEOTIDE SEQUENCE [LARGE SCALE GENOMIC DNA]</scope>
    <source>
        <strain evidence="10 12">ICMP 3263</strain>
    </source>
</reference>
<evidence type="ECO:0000256" key="2">
    <source>
        <dbReference type="ARBA" id="ARBA00010312"/>
    </source>
</evidence>
<dbReference type="Proteomes" id="UP000050557">
    <property type="component" value="Unassembled WGS sequence"/>
</dbReference>
<comment type="caution">
    <text evidence="9">The sequence shown here is derived from an EMBL/GenBank/DDBJ whole genome shotgun (WGS) entry which is preliminary data.</text>
</comment>
<feature type="domain" description="Molybdopterin dinucleotide-binding" evidence="7">
    <location>
        <begin position="646"/>
        <end position="765"/>
    </location>
</feature>
<dbReference type="Pfam" id="PF01568">
    <property type="entry name" value="Molydop_binding"/>
    <property type="match status" value="1"/>
</dbReference>
<evidence type="ECO:0000256" key="3">
    <source>
        <dbReference type="ARBA" id="ARBA00022505"/>
    </source>
</evidence>
<dbReference type="Gene3D" id="3.40.50.740">
    <property type="match status" value="1"/>
</dbReference>
<dbReference type="CDD" id="cd02793">
    <property type="entry name" value="MopB_CT_DMSOR-BSOR-TMAOR"/>
    <property type="match status" value="1"/>
</dbReference>
<gene>
    <name evidence="9" type="ORF">ALO68_05081</name>
    <name evidence="10" type="ORF">ALP10_04908</name>
</gene>
<dbReference type="EMBL" id="LJQM01000138">
    <property type="protein sequence ID" value="KPX44900.1"/>
    <property type="molecule type" value="Genomic_DNA"/>
</dbReference>
<dbReference type="SUPFAM" id="SSF53706">
    <property type="entry name" value="Formate dehydrogenase/DMSO reductase, domains 1-3"/>
    <property type="match status" value="1"/>
</dbReference>
<dbReference type="Pfam" id="PF00384">
    <property type="entry name" value="Molybdopterin"/>
    <property type="match status" value="1"/>
</dbReference>
<accession>A0A0P9RBH7</accession>
<dbReference type="Gene3D" id="2.40.40.20">
    <property type="match status" value="1"/>
</dbReference>
<dbReference type="PANTHER" id="PTHR43742:SF10">
    <property type="entry name" value="TRIMETHYLAMINE-N-OXIDE REDUCTASE 2"/>
    <property type="match status" value="1"/>
</dbReference>
<name>A0A0P9RBH7_9PSED</name>
<dbReference type="AlphaFoldDB" id="A0A0P9RBH7"/>
<dbReference type="InterPro" id="IPR041954">
    <property type="entry name" value="CT_DMSOR/BSOR/TMAOR"/>
</dbReference>
<feature type="domain" description="Molybdopterin oxidoreductase" evidence="6">
    <location>
        <begin position="81"/>
        <end position="536"/>
    </location>
</feature>
<dbReference type="Pfam" id="PF18364">
    <property type="entry name" value="Molybdopterin_N"/>
    <property type="match status" value="1"/>
</dbReference>
<dbReference type="InterPro" id="IPR006657">
    <property type="entry name" value="MoPterin_dinucl-bd_dom"/>
</dbReference>
<dbReference type="GO" id="GO:0030151">
    <property type="term" value="F:molybdenum ion binding"/>
    <property type="evidence" value="ECO:0007669"/>
    <property type="project" value="TreeGrafter"/>
</dbReference>
<dbReference type="Proteomes" id="UP000279173">
    <property type="component" value="Unassembled WGS sequence"/>
</dbReference>
<dbReference type="Gene3D" id="3.40.228.10">
    <property type="entry name" value="Dimethylsulfoxide Reductase, domain 2"/>
    <property type="match status" value="1"/>
</dbReference>
<keyword evidence="4" id="KW-0479">Metal-binding</keyword>
<evidence type="ECO:0000313" key="11">
    <source>
        <dbReference type="Proteomes" id="UP000050557"/>
    </source>
</evidence>
<keyword evidence="5" id="KW-0560">Oxidoreductase</keyword>
<dbReference type="SUPFAM" id="SSF50692">
    <property type="entry name" value="ADC-like"/>
    <property type="match status" value="1"/>
</dbReference>
<dbReference type="EMBL" id="RBUT01000157">
    <property type="protein sequence ID" value="RMV44406.1"/>
    <property type="molecule type" value="Genomic_DNA"/>
</dbReference>
<evidence type="ECO:0000256" key="5">
    <source>
        <dbReference type="ARBA" id="ARBA00023002"/>
    </source>
</evidence>
<comment type="cofactor">
    <cofactor evidence="1">
        <name>Mo-bis(molybdopterin guanine dinucleotide)</name>
        <dbReference type="ChEBI" id="CHEBI:60539"/>
    </cofactor>
</comment>
<protein>
    <submittedName>
        <fullName evidence="10">S/N-oxide reductase, molybdopterin guanine dinucleotide-containing</fullName>
    </submittedName>
    <submittedName>
        <fullName evidence="9">Trimethylamine-N-oxide reductase</fullName>
    </submittedName>
</protein>
<evidence type="ECO:0000259" key="8">
    <source>
        <dbReference type="Pfam" id="PF18364"/>
    </source>
</evidence>
<dbReference type="PATRIC" id="fig|251654.3.peg.2700"/>
<organism evidence="9 11">
    <name type="scientific">Pseudomonas syringae pv. helianthi</name>
    <dbReference type="NCBI Taxonomy" id="251654"/>
    <lineage>
        <taxon>Bacteria</taxon>
        <taxon>Pseudomonadati</taxon>
        <taxon>Pseudomonadota</taxon>
        <taxon>Gammaproteobacteria</taxon>
        <taxon>Pseudomonadales</taxon>
        <taxon>Pseudomonadaceae</taxon>
        <taxon>Pseudomonas</taxon>
    </lineage>
</organism>
<dbReference type="GO" id="GO:0009061">
    <property type="term" value="P:anaerobic respiration"/>
    <property type="evidence" value="ECO:0007669"/>
    <property type="project" value="TreeGrafter"/>
</dbReference>
<evidence type="ECO:0000313" key="12">
    <source>
        <dbReference type="Proteomes" id="UP000279173"/>
    </source>
</evidence>
<comment type="similarity">
    <text evidence="2">Belongs to the prokaryotic molybdopterin-containing oxidoreductase family.</text>
</comment>
<reference evidence="9 11" key="1">
    <citation type="submission" date="2015-09" db="EMBL/GenBank/DDBJ databases">
        <title>Genome announcement of multiple Pseudomonas syringae strains.</title>
        <authorList>
            <person name="Thakur S."/>
            <person name="Wang P.W."/>
            <person name="Gong Y."/>
            <person name="Weir B.S."/>
            <person name="Guttman D.S."/>
        </authorList>
    </citation>
    <scope>NUCLEOTIDE SEQUENCE [LARGE SCALE GENOMIC DNA]</scope>
    <source>
        <strain evidence="9 11">ICMP4531</strain>
    </source>
</reference>
<sequence length="789" mass="87010">MLLPAYSTNRSMRCWTARRRPPAERLFCPGAFTMSLTSLHWGAYRPQVKGGKLEALLPAEWDQDPSPIGDSVADAITSPTRIMRPAVRRSFLQQAGGRPDLRGQEPFVEVSWDVALDLVASELQRVRHEHGNRAIFGGSYGWGSAGRFHHAQSQLHRFLNCIGGYVFSTDSYSLGAGRVLMPHIVGNMDWLLAAHTSWKNLAEHCELFVAFGGLPAKNAQTSPGGASDHLLTDALQRMSDAGVEFVNVSPLRDDLAGPEHNQWLAVRPGSDTALMMALAWVLISEGLHNEDFVQRYTVGYERFRDYLLGCTDGQPKDPRWAEALTDIPAQQIVALARRMASKRTMINVAYSLQRSLHGEQPFWMTVTLAALLGQIGLPGGGFGLGYGCMNNTGSGRKAFSGPRFSQGSNPIKEFIPVARVTDMLLNPGTPFDYNGQQQTYPDIRLVYWAGGNIFHHHQDLNRLLEAWQRPQTIIVHEQFWTAQARYADIVLPATTALERDDIGSSASDRFMIAMQQAIEPVGESRDDYSILSGLARRLGVADAFTEGRDARGWLHFIYDESRQRAETFGITLPDFEQFWRDGVLEIDYPQADTVLLKSFRDNPDAHPLPTPSGRIEIFSERIAGFGYADCPGHPVWLNKPAPTHALHLLSNQPKTRLHSQYDHGSYSRASKIQAREPLTINPHDAQSRGLVDGDVVKVFNERGAFLAGVIVSDGIRPGVVQIATGAWFDPLVPGEQGSLEKHGNPNVITQDVGASSLSQGCAAQTASVEIVKWAEALPPVTAFEPPSLL</sequence>
<keyword evidence="3" id="KW-0500">Molybdenum</keyword>
<evidence type="ECO:0000313" key="9">
    <source>
        <dbReference type="EMBL" id="KPX44900.1"/>
    </source>
</evidence>
<dbReference type="InterPro" id="IPR009010">
    <property type="entry name" value="Asp_de-COase-like_dom_sf"/>
</dbReference>
<dbReference type="CDD" id="cd02769">
    <property type="entry name" value="MopB_DMSOR-BSOR-TMAOR"/>
    <property type="match status" value="1"/>
</dbReference>
<evidence type="ECO:0000313" key="10">
    <source>
        <dbReference type="EMBL" id="RMV44406.1"/>
    </source>
</evidence>
<dbReference type="InterPro" id="IPR050612">
    <property type="entry name" value="Prok_Mopterin_Oxidored"/>
</dbReference>
<dbReference type="GO" id="GO:0009055">
    <property type="term" value="F:electron transfer activity"/>
    <property type="evidence" value="ECO:0007669"/>
    <property type="project" value="TreeGrafter"/>
</dbReference>
<dbReference type="PANTHER" id="PTHR43742">
    <property type="entry name" value="TRIMETHYLAMINE-N-OXIDE REDUCTASE"/>
    <property type="match status" value="1"/>
</dbReference>
<proteinExistence type="inferred from homology"/>
<dbReference type="GO" id="GO:0030288">
    <property type="term" value="C:outer membrane-bounded periplasmic space"/>
    <property type="evidence" value="ECO:0007669"/>
    <property type="project" value="TreeGrafter"/>
</dbReference>
<evidence type="ECO:0000256" key="1">
    <source>
        <dbReference type="ARBA" id="ARBA00001942"/>
    </source>
</evidence>
<dbReference type="InterPro" id="IPR041460">
    <property type="entry name" value="Molybdopterin_N"/>
</dbReference>
<evidence type="ECO:0000259" key="6">
    <source>
        <dbReference type="Pfam" id="PF00384"/>
    </source>
</evidence>
<dbReference type="GO" id="GO:0016491">
    <property type="term" value="F:oxidoreductase activity"/>
    <property type="evidence" value="ECO:0007669"/>
    <property type="project" value="UniProtKB-KW"/>
</dbReference>
<dbReference type="Gene3D" id="3.90.55.10">
    <property type="entry name" value="Dimethylsulfoxide Reductase, domain 3"/>
    <property type="match status" value="1"/>
</dbReference>
<feature type="domain" description="Molybdopterin oxidoreductase N-terminal" evidence="8">
    <location>
        <begin position="40"/>
        <end position="76"/>
    </location>
</feature>